<dbReference type="Proteomes" id="UP000276133">
    <property type="component" value="Unassembled WGS sequence"/>
</dbReference>
<accession>A0A3M7SGD3</accession>
<comment type="caution">
    <text evidence="1">The sequence shown here is derived from an EMBL/GenBank/DDBJ whole genome shotgun (WGS) entry which is preliminary data.</text>
</comment>
<dbReference type="AlphaFoldDB" id="A0A3M7SGD3"/>
<protein>
    <submittedName>
        <fullName evidence="1">Uncharacterized protein</fullName>
    </submittedName>
</protein>
<name>A0A3M7SGD3_BRAPC</name>
<reference evidence="1 2" key="1">
    <citation type="journal article" date="2018" name="Sci. Rep.">
        <title>Genomic signatures of local adaptation to the degree of environmental predictability in rotifers.</title>
        <authorList>
            <person name="Franch-Gras L."/>
            <person name="Hahn C."/>
            <person name="Garcia-Roger E.M."/>
            <person name="Carmona M.J."/>
            <person name="Serra M."/>
            <person name="Gomez A."/>
        </authorList>
    </citation>
    <scope>NUCLEOTIDE SEQUENCE [LARGE SCALE GENOMIC DNA]</scope>
    <source>
        <strain evidence="1">HYR1</strain>
    </source>
</reference>
<gene>
    <name evidence="1" type="ORF">BpHYR1_045246</name>
</gene>
<sequence length="129" mass="15139">MYKKFIKIKLQKRACSYELLARHEHVEKILISQILLNKLYFMGKCCALNRRTECNITRSTTTCPLDYRMKLNSTLAKWKANKNFWAITIVVTEGKATRNMKQLVEKIVCLHPVEGLSQISMIFGYYQMI</sequence>
<dbReference type="EMBL" id="REGN01001408">
    <property type="protein sequence ID" value="RNA34832.1"/>
    <property type="molecule type" value="Genomic_DNA"/>
</dbReference>
<evidence type="ECO:0000313" key="2">
    <source>
        <dbReference type="Proteomes" id="UP000276133"/>
    </source>
</evidence>
<keyword evidence="2" id="KW-1185">Reference proteome</keyword>
<organism evidence="1 2">
    <name type="scientific">Brachionus plicatilis</name>
    <name type="common">Marine rotifer</name>
    <name type="synonym">Brachionus muelleri</name>
    <dbReference type="NCBI Taxonomy" id="10195"/>
    <lineage>
        <taxon>Eukaryota</taxon>
        <taxon>Metazoa</taxon>
        <taxon>Spiralia</taxon>
        <taxon>Gnathifera</taxon>
        <taxon>Rotifera</taxon>
        <taxon>Eurotatoria</taxon>
        <taxon>Monogononta</taxon>
        <taxon>Pseudotrocha</taxon>
        <taxon>Ploima</taxon>
        <taxon>Brachionidae</taxon>
        <taxon>Brachionus</taxon>
    </lineage>
</organism>
<proteinExistence type="predicted"/>
<evidence type="ECO:0000313" key="1">
    <source>
        <dbReference type="EMBL" id="RNA34832.1"/>
    </source>
</evidence>